<proteinExistence type="predicted"/>
<dbReference type="Gene3D" id="3.40.630.30">
    <property type="match status" value="1"/>
</dbReference>
<dbReference type="RefSeq" id="WP_179792938.1">
    <property type="nucleotide sequence ID" value="NZ_BAABHP010000004.1"/>
</dbReference>
<dbReference type="AlphaFoldDB" id="A0A7Y9DTC2"/>
<accession>A0A7Y9DTC2</accession>
<evidence type="ECO:0000313" key="8">
    <source>
        <dbReference type="EMBL" id="NYD35039.1"/>
    </source>
</evidence>
<dbReference type="Proteomes" id="UP000535890">
    <property type="component" value="Unassembled WGS sequence"/>
</dbReference>
<dbReference type="UniPathway" id="UPA00011"/>
<keyword evidence="8" id="KW-0012">Acyltransferase</keyword>
<dbReference type="GO" id="GO:0016410">
    <property type="term" value="F:N-acyltransferase activity"/>
    <property type="evidence" value="ECO:0007669"/>
    <property type="project" value="TreeGrafter"/>
</dbReference>
<keyword evidence="4" id="KW-0046">Antibiotic resistance</keyword>
<evidence type="ECO:0000256" key="1">
    <source>
        <dbReference type="ARBA" id="ARBA00003818"/>
    </source>
</evidence>
<dbReference type="PANTHER" id="PTHR31438:SF1">
    <property type="entry name" value="LYSINE N-ACYLTRANSFERASE C17G9.06C-RELATED"/>
    <property type="match status" value="1"/>
</dbReference>
<comment type="function">
    <text evidence="1">Acyltransferase required for the direct transfer of medium- to long-chain fatty acyl moieties from a carrier protein (MbtL) on to the epsilon-amino group of lysine residue in the mycobactin core.</text>
</comment>
<feature type="compositionally biased region" description="Basic and acidic residues" evidence="6">
    <location>
        <begin position="167"/>
        <end position="182"/>
    </location>
</feature>
<evidence type="ECO:0000259" key="7">
    <source>
        <dbReference type="PROSITE" id="PS51186"/>
    </source>
</evidence>
<sequence length="188" mass="21023">MEVTFRPVTADDFPLIGRWLAEPHVARWWAHEWSPEAVERDFGPTLRGEEPAEDLIAELDGRPIGLCQRSFWHAYPEEVEEFAPFLDVPRDAMTIDYLIGDPADVGHGLGTALIRDLAADTFAAHHDCGVLLVPVVTGNPASWRALEKAGFRFVAHASAAPDNPIDPPDHRVYRLDRPDPRPARSPRH</sequence>
<gene>
    <name evidence="8" type="ORF">BJ983_001141</name>
</gene>
<evidence type="ECO:0000256" key="6">
    <source>
        <dbReference type="SAM" id="MobiDB-lite"/>
    </source>
</evidence>
<dbReference type="InterPro" id="IPR019432">
    <property type="entry name" value="Acyltransferase_MbtK/IucB-like"/>
</dbReference>
<feature type="domain" description="N-acetyltransferase" evidence="7">
    <location>
        <begin position="3"/>
        <end position="178"/>
    </location>
</feature>
<dbReference type="SMART" id="SM01006">
    <property type="entry name" value="AlcB"/>
    <property type="match status" value="1"/>
</dbReference>
<dbReference type="PANTHER" id="PTHR31438">
    <property type="entry name" value="LYSINE N-ACYLTRANSFERASE C17G9.06C-RELATED"/>
    <property type="match status" value="1"/>
</dbReference>
<feature type="region of interest" description="Disordered" evidence="6">
    <location>
        <begin position="162"/>
        <end position="188"/>
    </location>
</feature>
<keyword evidence="9" id="KW-1185">Reference proteome</keyword>
<evidence type="ECO:0000313" key="9">
    <source>
        <dbReference type="Proteomes" id="UP000535890"/>
    </source>
</evidence>
<evidence type="ECO:0000256" key="3">
    <source>
        <dbReference type="ARBA" id="ARBA00020586"/>
    </source>
</evidence>
<comment type="caution">
    <text evidence="8">The sequence shown here is derived from an EMBL/GenBank/DDBJ whole genome shotgun (WGS) entry which is preliminary data.</text>
</comment>
<dbReference type="InterPro" id="IPR016181">
    <property type="entry name" value="Acyl_CoA_acyltransferase"/>
</dbReference>
<evidence type="ECO:0000256" key="2">
    <source>
        <dbReference type="ARBA" id="ARBA00005102"/>
    </source>
</evidence>
<dbReference type="InterPro" id="IPR000182">
    <property type="entry name" value="GNAT_dom"/>
</dbReference>
<organism evidence="8 9">
    <name type="scientific">Actinomycetospora corticicola</name>
    <dbReference type="NCBI Taxonomy" id="663602"/>
    <lineage>
        <taxon>Bacteria</taxon>
        <taxon>Bacillati</taxon>
        <taxon>Actinomycetota</taxon>
        <taxon>Actinomycetes</taxon>
        <taxon>Pseudonocardiales</taxon>
        <taxon>Pseudonocardiaceae</taxon>
        <taxon>Actinomycetospora</taxon>
    </lineage>
</organism>
<reference evidence="8 9" key="1">
    <citation type="submission" date="2020-07" db="EMBL/GenBank/DDBJ databases">
        <title>Sequencing the genomes of 1000 actinobacteria strains.</title>
        <authorList>
            <person name="Klenk H.-P."/>
        </authorList>
    </citation>
    <scope>NUCLEOTIDE SEQUENCE [LARGE SCALE GENOMIC DNA]</scope>
    <source>
        <strain evidence="8 9">DSM 45772</strain>
    </source>
</reference>
<dbReference type="EMBL" id="JACCBN010000001">
    <property type="protein sequence ID" value="NYD35039.1"/>
    <property type="molecule type" value="Genomic_DNA"/>
</dbReference>
<name>A0A7Y9DTC2_9PSEU</name>
<dbReference type="SUPFAM" id="SSF55729">
    <property type="entry name" value="Acyl-CoA N-acyltransferases (Nat)"/>
    <property type="match status" value="1"/>
</dbReference>
<dbReference type="Pfam" id="PF13523">
    <property type="entry name" value="Acetyltransf_8"/>
    <property type="match status" value="1"/>
</dbReference>
<comment type="pathway">
    <text evidence="2">Siderophore biosynthesis; mycobactin biosynthesis.</text>
</comment>
<keyword evidence="8" id="KW-0808">Transferase</keyword>
<evidence type="ECO:0000256" key="5">
    <source>
        <dbReference type="ARBA" id="ARBA00031122"/>
    </source>
</evidence>
<dbReference type="PROSITE" id="PS51186">
    <property type="entry name" value="GNAT"/>
    <property type="match status" value="1"/>
</dbReference>
<dbReference type="GO" id="GO:0046677">
    <property type="term" value="P:response to antibiotic"/>
    <property type="evidence" value="ECO:0007669"/>
    <property type="project" value="UniProtKB-KW"/>
</dbReference>
<protein>
    <recommendedName>
        <fullName evidence="3">Lysine N-acyltransferase MbtK</fullName>
    </recommendedName>
    <alternativeName>
        <fullName evidence="5">Mycobactin synthase protein K</fullName>
    </alternativeName>
</protein>
<dbReference type="GO" id="GO:0019290">
    <property type="term" value="P:siderophore biosynthetic process"/>
    <property type="evidence" value="ECO:0007669"/>
    <property type="project" value="InterPro"/>
</dbReference>
<evidence type="ECO:0000256" key="4">
    <source>
        <dbReference type="ARBA" id="ARBA00023251"/>
    </source>
</evidence>